<gene>
    <name evidence="1" type="ORF">AKJ09_10103</name>
</gene>
<protein>
    <submittedName>
        <fullName evidence="1">Uncharacterized protein</fullName>
    </submittedName>
</protein>
<dbReference type="AlphaFoldDB" id="A0A0K1QDD0"/>
<reference evidence="1 2" key="1">
    <citation type="submission" date="2015-08" db="EMBL/GenBank/DDBJ databases">
        <authorList>
            <person name="Babu N.S."/>
            <person name="Beckwith C.J."/>
            <person name="Beseler K.G."/>
            <person name="Brison A."/>
            <person name="Carone J.V."/>
            <person name="Caskin T.P."/>
            <person name="Diamond M."/>
            <person name="Durham M.E."/>
            <person name="Foxe J.M."/>
            <person name="Go M."/>
            <person name="Henderson B.A."/>
            <person name="Jones I.B."/>
            <person name="McGettigan J.A."/>
            <person name="Micheletti S.J."/>
            <person name="Nasrallah M.E."/>
            <person name="Ortiz D."/>
            <person name="Piller C.R."/>
            <person name="Privatt S.R."/>
            <person name="Schneider S.L."/>
            <person name="Sharp S."/>
            <person name="Smith T.C."/>
            <person name="Stanton J.D."/>
            <person name="Ullery H.E."/>
            <person name="Wilson R.J."/>
            <person name="Serrano M.G."/>
            <person name="Buck G."/>
            <person name="Lee V."/>
            <person name="Wang Y."/>
            <person name="Carvalho R."/>
            <person name="Voegtly L."/>
            <person name="Shi R."/>
            <person name="Duckworth R."/>
            <person name="Johnson A."/>
            <person name="Loviza R."/>
            <person name="Walstead R."/>
            <person name="Shah Z."/>
            <person name="Kiflezghi M."/>
            <person name="Wade K."/>
            <person name="Ball S.L."/>
            <person name="Bradley K.W."/>
            <person name="Asai D.J."/>
            <person name="Bowman C.A."/>
            <person name="Russell D.A."/>
            <person name="Pope W.H."/>
            <person name="Jacobs-Sera D."/>
            <person name="Hendrix R.W."/>
            <person name="Hatfull G.F."/>
        </authorList>
    </citation>
    <scope>NUCLEOTIDE SEQUENCE [LARGE SCALE GENOMIC DNA]</scope>
    <source>
        <strain evidence="1 2">DSM 27648</strain>
    </source>
</reference>
<dbReference type="Proteomes" id="UP000064967">
    <property type="component" value="Chromosome"/>
</dbReference>
<dbReference type="EMBL" id="CP012333">
    <property type="protein sequence ID" value="AKV03440.1"/>
    <property type="molecule type" value="Genomic_DNA"/>
</dbReference>
<evidence type="ECO:0000313" key="2">
    <source>
        <dbReference type="Proteomes" id="UP000064967"/>
    </source>
</evidence>
<evidence type="ECO:0000313" key="1">
    <source>
        <dbReference type="EMBL" id="AKV03440.1"/>
    </source>
</evidence>
<proteinExistence type="predicted"/>
<organism evidence="1 2">
    <name type="scientific">Labilithrix luteola</name>
    <dbReference type="NCBI Taxonomy" id="1391654"/>
    <lineage>
        <taxon>Bacteria</taxon>
        <taxon>Pseudomonadati</taxon>
        <taxon>Myxococcota</taxon>
        <taxon>Polyangia</taxon>
        <taxon>Polyangiales</taxon>
        <taxon>Labilitrichaceae</taxon>
        <taxon>Labilithrix</taxon>
    </lineage>
</organism>
<sequence>MGVVTHPATSVSVPSLDRTARKLVSEAPLPSLSGGFST</sequence>
<keyword evidence="2" id="KW-1185">Reference proteome</keyword>
<name>A0A0K1QDD0_9BACT</name>
<accession>A0A0K1QDD0</accession>
<dbReference type="KEGG" id="llu:AKJ09_10103"/>